<keyword evidence="7" id="KW-1185">Reference proteome</keyword>
<feature type="domain" description="Radical SAM core" evidence="5">
    <location>
        <begin position="122"/>
        <end position="334"/>
    </location>
</feature>
<evidence type="ECO:0000256" key="2">
    <source>
        <dbReference type="ARBA" id="ARBA00022723"/>
    </source>
</evidence>
<evidence type="ECO:0000259" key="5">
    <source>
        <dbReference type="PROSITE" id="PS51918"/>
    </source>
</evidence>
<reference evidence="6 7" key="1">
    <citation type="submission" date="2023-12" db="EMBL/GenBank/DDBJ databases">
        <authorList>
            <person name="Manesh M.J.H."/>
            <person name="Bing R.G."/>
            <person name="Willard D.J."/>
            <person name="Kelly R.M."/>
        </authorList>
    </citation>
    <scope>NUCLEOTIDE SEQUENCE [LARGE SCALE GENOMIC DNA]</scope>
    <source>
        <strain evidence="6 7">DSM 8977</strain>
    </source>
</reference>
<dbReference type="InterPro" id="IPR013785">
    <property type="entry name" value="Aldolase_TIM"/>
</dbReference>
<dbReference type="InterPro" id="IPR007197">
    <property type="entry name" value="rSAM"/>
</dbReference>
<evidence type="ECO:0000256" key="3">
    <source>
        <dbReference type="ARBA" id="ARBA00023004"/>
    </source>
</evidence>
<evidence type="ECO:0000256" key="1">
    <source>
        <dbReference type="ARBA" id="ARBA00022691"/>
    </source>
</evidence>
<protein>
    <submittedName>
        <fullName evidence="6">Radical SAM protein</fullName>
    </submittedName>
</protein>
<dbReference type="EMBL" id="CP139957">
    <property type="protein sequence ID" value="WPX09669.1"/>
    <property type="molecule type" value="Genomic_DNA"/>
</dbReference>
<dbReference type="SUPFAM" id="SSF102114">
    <property type="entry name" value="Radical SAM enzymes"/>
    <property type="match status" value="1"/>
</dbReference>
<keyword evidence="4" id="KW-0411">Iron-sulfur</keyword>
<dbReference type="InterPro" id="IPR058240">
    <property type="entry name" value="rSAM_sf"/>
</dbReference>
<dbReference type="PANTHER" id="PTHR11228:SF7">
    <property type="entry name" value="PQQA PEPTIDE CYCLASE"/>
    <property type="match status" value="1"/>
</dbReference>
<keyword evidence="2" id="KW-0479">Metal-binding</keyword>
<dbReference type="RefSeq" id="WP_200891844.1">
    <property type="nucleotide sequence ID" value="NZ_CP139957.1"/>
</dbReference>
<proteinExistence type="predicted"/>
<sequence>MNDLESLYISISDDFELLKFPSYGILRRKVNSNINQNNRMELGKNSTEGTVELINKEAVKVLEFCDGKRKLKEIVEMFSYGDHVRREKIKQFLIQAVNKGHLVLKEKKRIISVSNVKGKDDYYLPAHLVIELTDDCNLKCVHCYRTNSRGKYIDYDSLKSLLHILSTETVCSVEFTGGEPTLHPNFLEIMEFAVQRFWLVGILTNAVELTDEVLEKLSAYRDRVFWSISLDSHDENYHDRFRGRKGAWIQTVNNIKKIVSQGYFVRISMCVTHENIPHIKSVAELCSKMGVKAFSYSPILPFGKSYDYIWQYNDILKLSEEDKYVRQKYGNIIPYIQLKEFNKEHINENCGAGW</sequence>
<keyword evidence="1" id="KW-0949">S-adenosyl-L-methionine</keyword>
<organism evidence="6 7">
    <name type="scientific">Anaerocellum danielii</name>
    <dbReference type="NCBI Taxonomy" id="1387557"/>
    <lineage>
        <taxon>Bacteria</taxon>
        <taxon>Bacillati</taxon>
        <taxon>Bacillota</taxon>
        <taxon>Bacillota incertae sedis</taxon>
        <taxon>Caldicellulosiruptorales</taxon>
        <taxon>Caldicellulosiruptoraceae</taxon>
        <taxon>Anaerocellum</taxon>
    </lineage>
</organism>
<dbReference type="InterPro" id="IPR050377">
    <property type="entry name" value="Radical_SAM_PqqE_MftC-like"/>
</dbReference>
<dbReference type="SMART" id="SM00729">
    <property type="entry name" value="Elp3"/>
    <property type="match status" value="1"/>
</dbReference>
<dbReference type="SFLD" id="SFLDG01386">
    <property type="entry name" value="main_SPASM_domain-containing"/>
    <property type="match status" value="1"/>
</dbReference>
<dbReference type="InterPro" id="IPR006638">
    <property type="entry name" value="Elp3/MiaA/NifB-like_rSAM"/>
</dbReference>
<name>A0ABZ0U1V9_9FIRM</name>
<dbReference type="CDD" id="cd01335">
    <property type="entry name" value="Radical_SAM"/>
    <property type="match status" value="1"/>
</dbReference>
<evidence type="ECO:0000313" key="7">
    <source>
        <dbReference type="Proteomes" id="UP001322744"/>
    </source>
</evidence>
<dbReference type="Pfam" id="PF04055">
    <property type="entry name" value="Radical_SAM"/>
    <property type="match status" value="1"/>
</dbReference>
<dbReference type="PANTHER" id="PTHR11228">
    <property type="entry name" value="RADICAL SAM DOMAIN PROTEIN"/>
    <property type="match status" value="1"/>
</dbReference>
<gene>
    <name evidence="6" type="ORF">SOJ16_000902</name>
</gene>
<dbReference type="Gene3D" id="3.20.20.70">
    <property type="entry name" value="Aldolase class I"/>
    <property type="match status" value="1"/>
</dbReference>
<dbReference type="SFLD" id="SFLDS00029">
    <property type="entry name" value="Radical_SAM"/>
    <property type="match status" value="1"/>
</dbReference>
<evidence type="ECO:0000313" key="6">
    <source>
        <dbReference type="EMBL" id="WPX09669.1"/>
    </source>
</evidence>
<dbReference type="SFLD" id="SFLDG01067">
    <property type="entry name" value="SPASM/twitch_domain_containing"/>
    <property type="match status" value="1"/>
</dbReference>
<evidence type="ECO:0000256" key="4">
    <source>
        <dbReference type="ARBA" id="ARBA00023014"/>
    </source>
</evidence>
<accession>A0ABZ0U1V9</accession>
<dbReference type="Proteomes" id="UP001322744">
    <property type="component" value="Chromosome"/>
</dbReference>
<dbReference type="PROSITE" id="PS51918">
    <property type="entry name" value="RADICAL_SAM"/>
    <property type="match status" value="1"/>
</dbReference>
<keyword evidence="3" id="KW-0408">Iron</keyword>